<reference evidence="9" key="1">
    <citation type="submission" date="2017-05" db="UniProtKB">
        <authorList>
            <consortium name="EnsemblMetazoa"/>
        </authorList>
    </citation>
    <scope>IDENTIFICATION</scope>
</reference>
<feature type="region of interest" description="Disordered" evidence="7">
    <location>
        <begin position="958"/>
        <end position="987"/>
    </location>
</feature>
<dbReference type="PROSITE" id="PS50103">
    <property type="entry name" value="ZF_C3H1"/>
    <property type="match status" value="2"/>
</dbReference>
<accession>A0A1X7V0M6</accession>
<feature type="compositionally biased region" description="Basic and acidic residues" evidence="7">
    <location>
        <begin position="977"/>
        <end position="987"/>
    </location>
</feature>
<feature type="domain" description="C3H1-type" evidence="8">
    <location>
        <begin position="1069"/>
        <end position="1096"/>
    </location>
</feature>
<dbReference type="STRING" id="400682.A0A1X7V0M6"/>
<dbReference type="InterPro" id="IPR036855">
    <property type="entry name" value="Znf_CCCH_sf"/>
</dbReference>
<dbReference type="EnsemblMetazoa" id="Aqu2.1.33790_001">
    <property type="protein sequence ID" value="Aqu2.1.33790_001"/>
    <property type="gene ID" value="Aqu2.1.33790"/>
</dbReference>
<evidence type="ECO:0000259" key="8">
    <source>
        <dbReference type="PROSITE" id="PS50103"/>
    </source>
</evidence>
<feature type="region of interest" description="Disordered" evidence="7">
    <location>
        <begin position="1317"/>
        <end position="1342"/>
    </location>
</feature>
<keyword evidence="2 5" id="KW-0479">Metal-binding</keyword>
<dbReference type="Gene3D" id="4.10.1000.10">
    <property type="entry name" value="Zinc finger, CCCH-type"/>
    <property type="match status" value="1"/>
</dbReference>
<dbReference type="Gene3D" id="6.20.400.10">
    <property type="match status" value="1"/>
</dbReference>
<evidence type="ECO:0000256" key="3">
    <source>
        <dbReference type="ARBA" id="ARBA00022771"/>
    </source>
</evidence>
<dbReference type="InterPro" id="IPR032378">
    <property type="entry name" value="ZC3H15/TMA46_C"/>
</dbReference>
<protein>
    <recommendedName>
        <fullName evidence="8">C3H1-type domain-containing protein</fullName>
    </recommendedName>
</protein>
<keyword evidence="6" id="KW-0175">Coiled coil</keyword>
<dbReference type="Pfam" id="PF18345">
    <property type="entry name" value="zf_CCCH_4"/>
    <property type="match status" value="1"/>
</dbReference>
<dbReference type="GO" id="GO:0005829">
    <property type="term" value="C:cytosol"/>
    <property type="evidence" value="ECO:0007669"/>
    <property type="project" value="TreeGrafter"/>
</dbReference>
<sequence length="1402" mass="161680">MRMSYGRMFYNVGKAIKQKRCSLKDIKELLFYCNPVLSEKVKNCRDIPSLLRLIQNECSLTNIALLHSVVDEMKITEADEHIKEYKTELKEFCKSLSISLCLKERFASIPPLQCETVTFVLDWEPEELFLKDIEDLLAKASGKLLRIEYIKSGNSICVTCSFPFSDVGFTVLRMIENIHILMGQGLKKLTIGNLTLWRRQDVRQKELKDEDQDLVRTEVISYIILEEAEYKLRDAISSKEKETIGLKQELSLMKVLEEEPLYEKLTALSSQFNEIEEENKELSDKLSKMKVEYSWSLSSNTDSAASKVRRGMSFEIDDCKFCLEAMTRPDYQPLLDNKRIIEKLQERITLMNIELITAKKHNEKIIKDIQDLKDEETDDEEIEFDSLSDDEMENQISTYFLYCNHPVTGELTQSTLEVDKNELLPIVLDKAYKLMELSPHIPIERCRLVKYYYLYHAMEQSFDLDEFQHQPIGQIMGVAGYYGLFLETRKENETFKKYNAGSINLEISVVDLSTGEIGPAKAMRGQESWTVKELKQRIKELLNLNSSIMRLLALDKNTDSGIKHLEKDSNYLKHVFFKGDAFSLFGLHKYQLLYVSSDLEDYQKEFKHSLMYRYVDFHVNCILLNITIPPLRPGLDATPISELTGARETERLRREGDIVMNIISANEEKIGEERKIQVEVSNTIKLSQLKVKLVPLVGVPSADFKVCRINDNEENEIKRLDETLKDIESGSELIVRLGRVLQKGEGKVQLYLLQVNDTEFCKFMMESIATKHTSVREFKKQIIEEAKVQGIDYVLELDKMRLRKKNGMSPGLIYMNLFDHELHYSFYMHFRRQSMYMYVELLQEPEKKNKRQTQVYVIRWHPSQCSVDPIEEIILDNDYSARHAIIKLSKLSGVAAKYISCAEGKSFPIEISCLDIENKLTWYSINSDKYLYELHLYGDGYVIYYKDNRETMKELTDKERSEIQEAEEARSVMPPKKKSEPSKKTVEKKKEKIIEDKTFGLKNKKGKKQQQFIKNVQNQVKYGQQSSQKLEAMQFEAKKKKLSDLESKKEMDSLFKPVAKAQKLSADADPKSVLCVFYKQGMCTKGDKCKFSHDLSLEGKSEKRSMYVDARDLENDTIDTWDEEKLKEVVDKKHGAKVMPKTEIVCKFFLQAIEDGKYGWFWECPNGGDKCIYRHCLPPGFVFKTKKKGPEDASAEPDITMEQLVEEERQKLLSSGKTLTKVTLESFLAWKKRKLKEKKDKLAVDTSKKKEAMKAGRTVGISGREMFEFNPELKGEGGDGEDDEETVVMIPREDDEDDAGGATAVDLTNFNNEWATVTHHQGDDDDDDDDEVVPKGAVGGADPVQIDEMLFTEEDGDIPVDEELFDVDEDELLEEQLLAATITNSLHIQQQDNSESDPESVE</sequence>
<dbReference type="Pfam" id="PF19718">
    <property type="entry name" value="USP47_C"/>
    <property type="match status" value="1"/>
</dbReference>
<dbReference type="GO" id="GO:0002181">
    <property type="term" value="P:cytoplasmic translation"/>
    <property type="evidence" value="ECO:0007669"/>
    <property type="project" value="TreeGrafter"/>
</dbReference>
<evidence type="ECO:0000256" key="5">
    <source>
        <dbReference type="PROSITE-ProRule" id="PRU00723"/>
    </source>
</evidence>
<dbReference type="GO" id="GO:0003729">
    <property type="term" value="F:mRNA binding"/>
    <property type="evidence" value="ECO:0007669"/>
    <property type="project" value="TreeGrafter"/>
</dbReference>
<keyword evidence="4 5" id="KW-0862">Zinc</keyword>
<evidence type="ECO:0000256" key="2">
    <source>
        <dbReference type="ARBA" id="ARBA00022723"/>
    </source>
</evidence>
<dbReference type="InterPro" id="IPR000626">
    <property type="entry name" value="Ubiquitin-like_dom"/>
</dbReference>
<organism evidence="9">
    <name type="scientific">Amphimedon queenslandica</name>
    <name type="common">Sponge</name>
    <dbReference type="NCBI Taxonomy" id="400682"/>
    <lineage>
        <taxon>Eukaryota</taxon>
        <taxon>Metazoa</taxon>
        <taxon>Porifera</taxon>
        <taxon>Demospongiae</taxon>
        <taxon>Heteroscleromorpha</taxon>
        <taxon>Haplosclerida</taxon>
        <taxon>Niphatidae</taxon>
        <taxon>Amphimedon</taxon>
    </lineage>
</organism>
<keyword evidence="3 5" id="KW-0863">Zinc-finger</keyword>
<dbReference type="InParanoid" id="A0A1X7V0M6"/>
<proteinExistence type="inferred from homology"/>
<dbReference type="SUPFAM" id="SSF90229">
    <property type="entry name" value="CCCH zinc finger"/>
    <property type="match status" value="1"/>
</dbReference>
<evidence type="ECO:0000256" key="1">
    <source>
        <dbReference type="ARBA" id="ARBA00010043"/>
    </source>
</evidence>
<feature type="domain" description="C3H1-type" evidence="8">
    <location>
        <begin position="1140"/>
        <end position="1178"/>
    </location>
</feature>
<dbReference type="Pfam" id="PF16543">
    <property type="entry name" value="DFRP_C"/>
    <property type="match status" value="1"/>
</dbReference>
<dbReference type="Pfam" id="PF14560">
    <property type="entry name" value="Ubiquitin_2"/>
    <property type="match status" value="1"/>
</dbReference>
<dbReference type="InterPro" id="IPR045578">
    <property type="entry name" value="USP47_C"/>
</dbReference>
<dbReference type="PANTHER" id="PTHR12681:SF0">
    <property type="entry name" value="ZINC FINGER CCCH DOMAIN-CONTAINING PROTEIN 15"/>
    <property type="match status" value="1"/>
</dbReference>
<dbReference type="PANTHER" id="PTHR12681">
    <property type="entry name" value="ZINC FINGER-CONTAINING PROTEIN P48ZNF"/>
    <property type="match status" value="1"/>
</dbReference>
<evidence type="ECO:0000256" key="7">
    <source>
        <dbReference type="SAM" id="MobiDB-lite"/>
    </source>
</evidence>
<feature type="compositionally biased region" description="Basic and acidic residues" evidence="7">
    <location>
        <begin position="958"/>
        <end position="970"/>
    </location>
</feature>
<evidence type="ECO:0000256" key="4">
    <source>
        <dbReference type="ARBA" id="ARBA00022833"/>
    </source>
</evidence>
<dbReference type="SMART" id="SM00356">
    <property type="entry name" value="ZnF_C3H1"/>
    <property type="match status" value="2"/>
</dbReference>
<comment type="similarity">
    <text evidence="1">Belongs to the ZC3H15/TMA46 family.</text>
</comment>
<feature type="zinc finger region" description="C3H1-type" evidence="5">
    <location>
        <begin position="1140"/>
        <end position="1178"/>
    </location>
</feature>
<dbReference type="GO" id="GO:0008270">
    <property type="term" value="F:zinc ion binding"/>
    <property type="evidence" value="ECO:0007669"/>
    <property type="project" value="UniProtKB-KW"/>
</dbReference>
<feature type="zinc finger region" description="C3H1-type" evidence="5">
    <location>
        <begin position="1069"/>
        <end position="1096"/>
    </location>
</feature>
<name>A0A1X7V0M6_AMPQE</name>
<evidence type="ECO:0000313" key="9">
    <source>
        <dbReference type="EnsemblMetazoa" id="Aqu2.1.33790_001"/>
    </source>
</evidence>
<dbReference type="InterPro" id="IPR000571">
    <property type="entry name" value="Znf_CCCH"/>
</dbReference>
<evidence type="ECO:0000256" key="6">
    <source>
        <dbReference type="SAM" id="Coils"/>
    </source>
</evidence>
<feature type="coiled-coil region" evidence="6">
    <location>
        <begin position="265"/>
        <end position="292"/>
    </location>
</feature>
<dbReference type="OrthoDB" id="278280at2759"/>